<sequence>MAKFMVIGERIHCISPAMREAFETRNPEPILQRAKEQLDAGADYLDLNIGPAEKDGEELMQWGVKLLQENFDNVPLALDTANMKAIEAGIQVYNREKGKPLVNSADAGDRIGYLDLAAANDAACICLCSKEGVPSDNDERIAYCSELLERGMEHGMEPTDMLFDPLALVIKGMQDKQEEMLEAVKMITDMGLLTTCGLSNVSNGAPKHIRPLLDSAMMAMAMCCGLSSAIINPCDKRLMETVVACDIIKNNILYADSVLEF</sequence>
<dbReference type="Pfam" id="PF00809">
    <property type="entry name" value="Pterin_bind"/>
    <property type="match status" value="1"/>
</dbReference>
<proteinExistence type="inferred from homology"/>
<dbReference type="KEGG" id="elim:B2M23_08395"/>
<dbReference type="NCBIfam" id="NF040758">
    <property type="entry name" value="CODH_ACS_meth"/>
    <property type="match status" value="1"/>
</dbReference>
<reference evidence="7" key="2">
    <citation type="journal article" date="2017" name="Sci. Rep.">
        <title>Determination of the Genome and Primary Transcriptome of Syngas Fermenting Eubacterium limosum ATCC 8486.</title>
        <authorList>
            <person name="Song Y."/>
            <person name="Shin J."/>
            <person name="Jeong Y."/>
            <person name="Jin S."/>
            <person name="Lee J.K."/>
            <person name="Kim D.R."/>
            <person name="Kim S.C."/>
            <person name="Cho S."/>
            <person name="Cho B.K."/>
        </authorList>
    </citation>
    <scope>NUCLEOTIDE SEQUENCE [LARGE SCALE GENOMIC DNA]</scope>
    <source>
        <strain evidence="7">ATCC 8486</strain>
    </source>
</reference>
<evidence type="ECO:0000256" key="3">
    <source>
        <dbReference type="ARBA" id="ARBA00022679"/>
    </source>
</evidence>
<evidence type="ECO:0000259" key="4">
    <source>
        <dbReference type="PROSITE" id="PS50972"/>
    </source>
</evidence>
<evidence type="ECO:0000313" key="7">
    <source>
        <dbReference type="Proteomes" id="UP000192391"/>
    </source>
</evidence>
<dbReference type="InterPro" id="IPR011005">
    <property type="entry name" value="Dihydropteroate_synth-like_sf"/>
</dbReference>
<dbReference type="SUPFAM" id="SSF51717">
    <property type="entry name" value="Dihydropteroate synthetase-like"/>
    <property type="match status" value="1"/>
</dbReference>
<evidence type="ECO:0000313" key="5">
    <source>
        <dbReference type="EMBL" id="ARD65561.1"/>
    </source>
</evidence>
<dbReference type="InterPro" id="IPR000489">
    <property type="entry name" value="Pterin-binding_dom"/>
</dbReference>
<reference evidence="5" key="1">
    <citation type="journal article" date="2015" name="Genome Announc.">
        <title>Draft Genome Sequence of Chemolithoautotrophic Acetogenic Butanol-Producing Eubacterium limosum ATCC 8486.</title>
        <authorList>
            <person name="Song Y."/>
            <person name="Cho B.K."/>
        </authorList>
    </citation>
    <scope>NUCLEOTIDE SEQUENCE</scope>
    <source>
        <strain evidence="5">ATCC 8486</strain>
    </source>
</reference>
<comment type="similarity">
    <text evidence="1">Belongs to the vitamin-B12 dependent methionine synthase family.</text>
</comment>
<dbReference type="GO" id="GO:0005829">
    <property type="term" value="C:cytosol"/>
    <property type="evidence" value="ECO:0007669"/>
    <property type="project" value="TreeGrafter"/>
</dbReference>
<dbReference type="EMBL" id="JAQSVD010000002">
    <property type="protein sequence ID" value="MDE1469466.1"/>
    <property type="molecule type" value="Genomic_DNA"/>
</dbReference>
<keyword evidence="3" id="KW-0808">Transferase</keyword>
<evidence type="ECO:0000313" key="6">
    <source>
        <dbReference type="EMBL" id="MDE1469466.1"/>
    </source>
</evidence>
<dbReference type="OrthoDB" id="9775133at2"/>
<keyword evidence="2" id="KW-0489">Methyltransferase</keyword>
<gene>
    <name evidence="6" type="primary">acsE</name>
    <name evidence="5" type="ORF">B2M23_08395</name>
    <name evidence="6" type="ORF">PTZ04_04265</name>
</gene>
<dbReference type="GO" id="GO:0042558">
    <property type="term" value="P:pteridine-containing compound metabolic process"/>
    <property type="evidence" value="ECO:0007669"/>
    <property type="project" value="InterPro"/>
</dbReference>
<dbReference type="GO" id="GO:0032259">
    <property type="term" value="P:methylation"/>
    <property type="evidence" value="ECO:0007669"/>
    <property type="project" value="UniProtKB-KW"/>
</dbReference>
<dbReference type="AlphaFoldDB" id="A0A0U3EME7"/>
<reference evidence="5" key="3">
    <citation type="submission" date="2017-02" db="EMBL/GenBank/DDBJ databases">
        <title>Integrative analysis reveals regulation of autotrophic growth of syngas fermenting bacteria at the translational level.</title>
        <authorList>
            <person name="Song Y."/>
            <person name="Shin J."/>
            <person name="Jeong Y."/>
            <person name="Jin S."/>
            <person name="Kim D.R."/>
            <person name="Kim S.C."/>
            <person name="Cho S."/>
            <person name="Cho B.-K."/>
        </authorList>
    </citation>
    <scope>NUCLEOTIDE SEQUENCE</scope>
    <source>
        <strain evidence="5">ATCC 8486</strain>
    </source>
</reference>
<evidence type="ECO:0000313" key="8">
    <source>
        <dbReference type="Proteomes" id="UP001215087"/>
    </source>
</evidence>
<feature type="domain" description="Pterin-binding" evidence="4">
    <location>
        <begin position="4"/>
        <end position="249"/>
    </location>
</feature>
<dbReference type="GO" id="GO:0008705">
    <property type="term" value="F:methionine synthase activity"/>
    <property type="evidence" value="ECO:0007669"/>
    <property type="project" value="TreeGrafter"/>
</dbReference>
<dbReference type="Proteomes" id="UP000192391">
    <property type="component" value="Chromosome"/>
</dbReference>
<dbReference type="PROSITE" id="PS50972">
    <property type="entry name" value="PTERIN_BINDING"/>
    <property type="match status" value="1"/>
</dbReference>
<dbReference type="GeneID" id="68364535"/>
<dbReference type="EMBL" id="CP019962">
    <property type="protein sequence ID" value="ARD65561.1"/>
    <property type="molecule type" value="Genomic_DNA"/>
</dbReference>
<dbReference type="Proteomes" id="UP001215087">
    <property type="component" value="Unassembled WGS sequence"/>
</dbReference>
<organism evidence="5 7">
    <name type="scientific">Eubacterium limosum</name>
    <dbReference type="NCBI Taxonomy" id="1736"/>
    <lineage>
        <taxon>Bacteria</taxon>
        <taxon>Bacillati</taxon>
        <taxon>Bacillota</taxon>
        <taxon>Clostridia</taxon>
        <taxon>Eubacteriales</taxon>
        <taxon>Eubacteriaceae</taxon>
        <taxon>Eubacterium</taxon>
    </lineage>
</organism>
<keyword evidence="8" id="KW-1185">Reference proteome</keyword>
<protein>
    <submittedName>
        <fullName evidence="5 6">Carbon monoxide dehydrogenase</fullName>
    </submittedName>
</protein>
<dbReference type="Gene3D" id="3.20.20.20">
    <property type="entry name" value="Dihydropteroate synthase-like"/>
    <property type="match status" value="1"/>
</dbReference>
<evidence type="ECO:0000256" key="1">
    <source>
        <dbReference type="ARBA" id="ARBA00010398"/>
    </source>
</evidence>
<accession>A0A0U3EME7</accession>
<dbReference type="RefSeq" id="WP_013381869.1">
    <property type="nucleotide sequence ID" value="NZ_CP019962.1"/>
</dbReference>
<reference evidence="6 8" key="4">
    <citation type="submission" date="2023-02" db="EMBL/GenBank/DDBJ databases">
        <title>Comparative genome analysis of Eubacterium limosum species.</title>
        <authorList>
            <person name="Bak J.E."/>
        </authorList>
    </citation>
    <scope>NUCLEOTIDE SEQUENCE [LARGE SCALE GENOMIC DNA]</scope>
    <source>
        <strain evidence="6 8">KGMB01548</strain>
    </source>
</reference>
<dbReference type="PANTHER" id="PTHR45833">
    <property type="entry name" value="METHIONINE SYNTHASE"/>
    <property type="match status" value="1"/>
</dbReference>
<dbReference type="InterPro" id="IPR050554">
    <property type="entry name" value="Met_Synthase/Corrinoid"/>
</dbReference>
<name>A0A0U3EME7_EUBLI</name>
<evidence type="ECO:0000256" key="2">
    <source>
        <dbReference type="ARBA" id="ARBA00022603"/>
    </source>
</evidence>